<name>A0A177L440_9BACI</name>
<dbReference type="EMBL" id="LQWY01000038">
    <property type="protein sequence ID" value="OAH60459.1"/>
    <property type="molecule type" value="Genomic_DNA"/>
</dbReference>
<gene>
    <name evidence="1" type="ORF">AWH49_16495</name>
</gene>
<reference evidence="1 2" key="1">
    <citation type="submission" date="2016-01" db="EMBL/GenBank/DDBJ databases">
        <title>Investigation of taxonomic status of Bacillus aminovorans.</title>
        <authorList>
            <person name="Verma A."/>
            <person name="Pal Y."/>
            <person name="Krishnamurthi S."/>
        </authorList>
    </citation>
    <scope>NUCLEOTIDE SEQUENCE [LARGE SCALE GENOMIC DNA]</scope>
    <source>
        <strain evidence="1 2">DSM 1314</strain>
    </source>
</reference>
<sequence length="88" mass="9645">MKPDHLRGAKKENSSLSSEINAAQLAIIGSSFIALGEVIGVCAEVLALEEEVSNANSQDQLSLDHIRQQLDTIQKQLDYLTREASKKH</sequence>
<evidence type="ECO:0008006" key="3">
    <source>
        <dbReference type="Google" id="ProtNLM"/>
    </source>
</evidence>
<proteinExistence type="predicted"/>
<dbReference type="RefSeq" id="WP_063966094.1">
    <property type="nucleotide sequence ID" value="NZ_JBCNAN010000031.1"/>
</dbReference>
<comment type="caution">
    <text evidence="1">The sequence shown here is derived from an EMBL/GenBank/DDBJ whole genome shotgun (WGS) entry which is preliminary data.</text>
</comment>
<evidence type="ECO:0000313" key="2">
    <source>
        <dbReference type="Proteomes" id="UP000076935"/>
    </source>
</evidence>
<keyword evidence="2" id="KW-1185">Reference proteome</keyword>
<dbReference type="AlphaFoldDB" id="A0A177L440"/>
<dbReference type="Proteomes" id="UP000076935">
    <property type="component" value="Unassembled WGS sequence"/>
</dbReference>
<protein>
    <recommendedName>
        <fullName evidence="3">Translation initiation factor 2</fullName>
    </recommendedName>
</protein>
<organism evidence="1 2">
    <name type="scientific">Domibacillus aminovorans</name>
    <dbReference type="NCBI Taxonomy" id="29332"/>
    <lineage>
        <taxon>Bacteria</taxon>
        <taxon>Bacillati</taxon>
        <taxon>Bacillota</taxon>
        <taxon>Bacilli</taxon>
        <taxon>Bacillales</taxon>
        <taxon>Bacillaceae</taxon>
        <taxon>Domibacillus</taxon>
    </lineage>
</organism>
<accession>A0A177L440</accession>
<evidence type="ECO:0000313" key="1">
    <source>
        <dbReference type="EMBL" id="OAH60459.1"/>
    </source>
</evidence>